<dbReference type="InterPro" id="IPR024079">
    <property type="entry name" value="MetalloPept_cat_dom_sf"/>
</dbReference>
<dbReference type="Gene3D" id="2.60.120.200">
    <property type="match status" value="1"/>
</dbReference>
<organism evidence="12 13">
    <name type="scientific">Mesoflavibacter zeaxanthinifaciens subsp. sabulilitoris</name>
    <dbReference type="NCBI Taxonomy" id="1520893"/>
    <lineage>
        <taxon>Bacteria</taxon>
        <taxon>Pseudomonadati</taxon>
        <taxon>Bacteroidota</taxon>
        <taxon>Flavobacteriia</taxon>
        <taxon>Flavobacteriales</taxon>
        <taxon>Flavobacteriaceae</taxon>
        <taxon>Mesoflavibacter</taxon>
    </lineage>
</organism>
<dbReference type="NCBIfam" id="TIGR04183">
    <property type="entry name" value="Por_Secre_tail"/>
    <property type="match status" value="1"/>
</dbReference>
<evidence type="ECO:0000256" key="8">
    <source>
        <dbReference type="ARBA" id="ARBA00023157"/>
    </source>
</evidence>
<dbReference type="Gene3D" id="2.60.40.2030">
    <property type="match status" value="1"/>
</dbReference>
<evidence type="ECO:0000256" key="5">
    <source>
        <dbReference type="ARBA" id="ARBA00022801"/>
    </source>
</evidence>
<evidence type="ECO:0008006" key="14">
    <source>
        <dbReference type="Google" id="ProtNLM"/>
    </source>
</evidence>
<dbReference type="PANTHER" id="PTHR47466:SF1">
    <property type="entry name" value="METALLOPROTEASE MEP1 (AFU_ORTHOLOGUE AFUA_1G07730)-RELATED"/>
    <property type="match status" value="1"/>
</dbReference>
<dbReference type="InterPro" id="IPR008754">
    <property type="entry name" value="Peptidase_M43"/>
</dbReference>
<comment type="similarity">
    <text evidence="1">Belongs to the peptidase M43B family.</text>
</comment>
<dbReference type="AlphaFoldDB" id="A0A2T1N7Y2"/>
<keyword evidence="13" id="KW-1185">Reference proteome</keyword>
<gene>
    <name evidence="12" type="ORF">C7H61_12190</name>
</gene>
<evidence type="ECO:0000256" key="4">
    <source>
        <dbReference type="ARBA" id="ARBA00022729"/>
    </source>
</evidence>
<protein>
    <recommendedName>
        <fullName evidence="14">T9SS type A sorting domain-containing protein</fullName>
    </recommendedName>
</protein>
<dbReference type="Gene3D" id="3.40.390.10">
    <property type="entry name" value="Collagenase (Catalytic Domain)"/>
    <property type="match status" value="1"/>
</dbReference>
<reference evidence="12 13" key="1">
    <citation type="submission" date="2018-03" db="EMBL/GenBank/DDBJ databases">
        <title>Mesoflavibacter sp. HG37 and Mesoflavibacter sp. HG96 sp.nov., two marine bacteria isolated from seawater of Western Pacific Ocean.</title>
        <authorList>
            <person name="Cheng H."/>
            <person name="Wu Y.-H."/>
            <person name="Guo L.-L."/>
            <person name="Xu X.-W."/>
        </authorList>
    </citation>
    <scope>NUCLEOTIDE SEQUENCE [LARGE SCALE GENOMIC DNA]</scope>
    <source>
        <strain evidence="12 13">KCTC 42117</strain>
    </source>
</reference>
<keyword evidence="8" id="KW-1015">Disulfide bond</keyword>
<keyword evidence="2" id="KW-0645">Protease</keyword>
<evidence type="ECO:0000256" key="1">
    <source>
        <dbReference type="ARBA" id="ARBA00008721"/>
    </source>
</evidence>
<feature type="domain" description="Cleaved adhesin" evidence="10">
    <location>
        <begin position="584"/>
        <end position="730"/>
    </location>
</feature>
<comment type="caution">
    <text evidence="12">The sequence shown here is derived from an EMBL/GenBank/DDBJ whole genome shotgun (WGS) entry which is preliminary data.</text>
</comment>
<keyword evidence="6" id="KW-0862">Zinc</keyword>
<evidence type="ECO:0000256" key="2">
    <source>
        <dbReference type="ARBA" id="ARBA00022670"/>
    </source>
</evidence>
<dbReference type="EMBL" id="PXOT01000025">
    <property type="protein sequence ID" value="PSG87964.1"/>
    <property type="molecule type" value="Genomic_DNA"/>
</dbReference>
<evidence type="ECO:0000259" key="9">
    <source>
        <dbReference type="Pfam" id="PF05572"/>
    </source>
</evidence>
<name>A0A2T1N7Y2_9FLAO</name>
<evidence type="ECO:0000259" key="10">
    <source>
        <dbReference type="Pfam" id="PF07675"/>
    </source>
</evidence>
<dbReference type="OrthoDB" id="6278496at2"/>
<keyword evidence="4" id="KW-0732">Signal</keyword>
<evidence type="ECO:0000256" key="7">
    <source>
        <dbReference type="ARBA" id="ARBA00023049"/>
    </source>
</evidence>
<dbReference type="Pfam" id="PF07675">
    <property type="entry name" value="Cleaved_Adhesin"/>
    <property type="match status" value="1"/>
</dbReference>
<dbReference type="SUPFAM" id="SSF55486">
    <property type="entry name" value="Metalloproteases ('zincins'), catalytic domain"/>
    <property type="match status" value="1"/>
</dbReference>
<feature type="domain" description="Peptidase M43 pregnancy-associated plasma-A" evidence="9">
    <location>
        <begin position="286"/>
        <end position="438"/>
    </location>
</feature>
<dbReference type="NCBIfam" id="NF038128">
    <property type="entry name" value="choice_anch_J"/>
    <property type="match status" value="1"/>
</dbReference>
<keyword evidence="3" id="KW-0479">Metal-binding</keyword>
<dbReference type="GO" id="GO:0006508">
    <property type="term" value="P:proteolysis"/>
    <property type="evidence" value="ECO:0007669"/>
    <property type="project" value="UniProtKB-KW"/>
</dbReference>
<dbReference type="Pfam" id="PF05572">
    <property type="entry name" value="Peptidase_M43"/>
    <property type="match status" value="1"/>
</dbReference>
<evidence type="ECO:0000313" key="12">
    <source>
        <dbReference type="EMBL" id="PSG87964.1"/>
    </source>
</evidence>
<evidence type="ECO:0000256" key="6">
    <source>
        <dbReference type="ARBA" id="ARBA00022833"/>
    </source>
</evidence>
<dbReference type="GO" id="GO:0008237">
    <property type="term" value="F:metallopeptidase activity"/>
    <property type="evidence" value="ECO:0007669"/>
    <property type="project" value="UniProtKB-KW"/>
</dbReference>
<dbReference type="InterPro" id="IPR026444">
    <property type="entry name" value="Secre_tail"/>
</dbReference>
<proteinExistence type="inferred from homology"/>
<accession>A0A2T1N7Y2</accession>
<evidence type="ECO:0000256" key="3">
    <source>
        <dbReference type="ARBA" id="ARBA00022723"/>
    </source>
</evidence>
<dbReference type="PANTHER" id="PTHR47466">
    <property type="match status" value="1"/>
</dbReference>
<dbReference type="GO" id="GO:0046872">
    <property type="term" value="F:metal ion binding"/>
    <property type="evidence" value="ECO:0007669"/>
    <property type="project" value="UniProtKB-KW"/>
</dbReference>
<feature type="domain" description="Secretion system C-terminal sorting" evidence="11">
    <location>
        <begin position="931"/>
        <end position="1005"/>
    </location>
</feature>
<keyword evidence="5" id="KW-0378">Hydrolase</keyword>
<evidence type="ECO:0000313" key="13">
    <source>
        <dbReference type="Proteomes" id="UP000238430"/>
    </source>
</evidence>
<dbReference type="SUPFAM" id="SSF141072">
    <property type="entry name" value="CalX-like"/>
    <property type="match status" value="1"/>
</dbReference>
<dbReference type="InterPro" id="IPR038081">
    <property type="entry name" value="CalX-like_sf"/>
</dbReference>
<dbReference type="Pfam" id="PF18962">
    <property type="entry name" value="Por_Secre_tail"/>
    <property type="match status" value="1"/>
</dbReference>
<sequence length="1006" mass="108653">MKTSDLMTLEDSIKPLQIKKPMCLHWLFLLLKIKKNRIFPFFIVFYRKMIKIILFLSLKVNLHRSNVNIVICMKKNTKLLLMAILLLSVNLSFSQNRKINKENSKSISHNHPNTEQDVLLNEENQRFLNENGVVRCLTEEMNNKYRLNNPNVQSKQQFEDWIAPLVQQYKAQQASRVANSVESAQMQVYTIPIIFHVVSGTQGDAADLDAQYVNAQIEQLNLDFSNQAGGATGYWSSVAADAQIVFVPAQVDPNGNPLAEPGINRVYGYPGQLSTADFDNTIKPATIWDRTLYANCWTGNLGGGLLGYAQFPDSSGLPGMPASGGSANTDGVVCLYTSIGSVANPHPNGGVYAAGRTLTHEIGHWIGLRHIWGDGNCSVDDFCNDTPNQNGSSSGCPNTNDTCTGGDRDMVENFMDYSFDTCMNLFTADQVARMAVVMQNSPGRSELASSNTGNAGPIISFALASDNVIEGSDCNFTDVTVDLTIAEGASQNTTVNLSVQGATADAQDYTLLNNSVVFSAGSTATQSVVIRVFNDGFVEGEESIDLTFTVNANGGDATAGNNNFTLVITDDDVVPVNTQTITLIDSNLETTDTTNWFVIDNDGDGNNFLSANSSGTDLYGNGAIVSVFFASESNGAIFGTGANFTPDNFLLSDMISIPSNASSVNLSYGIAGYGDSEPYEVYWTTDNTNVNTITSGNLIDSGNTLDDNGEFRNIDMSAYIGQTGYLAFRHNSPGTNVGNGVTEGLFLLDNINFEAIVSKSIQIDVNTGTSNDLLALRSSGTVYASDSVSTDLMLDITNVNNDDFGCVDISVSRAGTSAQSYNGSSVSNYVTDKTFTITPSNILTTSNVNVDFYFTEAEILGYEATTGQSRNSISILRDNGVTTEVVSASVSSFGSDYKLSGTFTSGIEGTYYFGVPAALSTSEFDFDQFAVYPNPTNGKVTIALSTNQDVNLSLFDIRGRQIFNNLYSNNNSIFNKTINLNTNSTGIYILKVEAGNKSAFKRIVVK</sequence>
<dbReference type="InterPro" id="IPR011628">
    <property type="entry name" value="Cleaved_adhesin"/>
</dbReference>
<dbReference type="Proteomes" id="UP000238430">
    <property type="component" value="Unassembled WGS sequence"/>
</dbReference>
<keyword evidence="7" id="KW-0482">Metalloprotease</keyword>
<evidence type="ECO:0000259" key="11">
    <source>
        <dbReference type="Pfam" id="PF18962"/>
    </source>
</evidence>